<dbReference type="EC" id="3.4.21.-" evidence="2"/>
<dbReference type="SMART" id="SM00869">
    <property type="entry name" value="Autotransporter"/>
    <property type="match status" value="1"/>
</dbReference>
<evidence type="ECO:0000313" key="2">
    <source>
        <dbReference type="EMBL" id="VVE33854.1"/>
    </source>
</evidence>
<dbReference type="RefSeq" id="WP_174979648.1">
    <property type="nucleotide sequence ID" value="NZ_CABPSJ010000005.1"/>
</dbReference>
<proteinExistence type="predicted"/>
<organism evidence="2 3">
    <name type="scientific">Pandoraea communis</name>
    <dbReference type="NCBI Taxonomy" id="2508297"/>
    <lineage>
        <taxon>Bacteria</taxon>
        <taxon>Pseudomonadati</taxon>
        <taxon>Pseudomonadota</taxon>
        <taxon>Betaproteobacteria</taxon>
        <taxon>Burkholderiales</taxon>
        <taxon>Burkholderiaceae</taxon>
        <taxon>Pandoraea</taxon>
    </lineage>
</organism>
<dbReference type="AlphaFoldDB" id="A0A5E4XBX6"/>
<evidence type="ECO:0000259" key="1">
    <source>
        <dbReference type="PROSITE" id="PS51208"/>
    </source>
</evidence>
<reference evidence="2 3" key="1">
    <citation type="submission" date="2019-08" db="EMBL/GenBank/DDBJ databases">
        <authorList>
            <person name="Peeters C."/>
        </authorList>
    </citation>
    <scope>NUCLEOTIDE SEQUENCE [LARGE SCALE GENOMIC DNA]</scope>
    <source>
        <strain evidence="2 3">LMG 31110</strain>
    </source>
</reference>
<dbReference type="InterPro" id="IPR005546">
    <property type="entry name" value="Autotransporte_beta"/>
</dbReference>
<gene>
    <name evidence="2" type="ORF">PCO31110_03834</name>
</gene>
<dbReference type="Proteomes" id="UP000337189">
    <property type="component" value="Unassembled WGS sequence"/>
</dbReference>
<dbReference type="EMBL" id="CABPSJ010000005">
    <property type="protein sequence ID" value="VVE33854.1"/>
    <property type="molecule type" value="Genomic_DNA"/>
</dbReference>
<dbReference type="PROSITE" id="PS51208">
    <property type="entry name" value="AUTOTRANSPORTER"/>
    <property type="match status" value="1"/>
</dbReference>
<dbReference type="SUPFAM" id="SSF103515">
    <property type="entry name" value="Autotransporter"/>
    <property type="match status" value="1"/>
</dbReference>
<evidence type="ECO:0000313" key="3">
    <source>
        <dbReference type="Proteomes" id="UP000337189"/>
    </source>
</evidence>
<keyword evidence="2" id="KW-0645">Protease</keyword>
<protein>
    <submittedName>
        <fullName evidence="2">Extracellular serine protease</fullName>
        <ecNumber evidence="2">3.4.21.-</ecNumber>
    </submittedName>
</protein>
<dbReference type="InterPro" id="IPR036709">
    <property type="entry name" value="Autotransporte_beta_dom_sf"/>
</dbReference>
<dbReference type="Pfam" id="PF03797">
    <property type="entry name" value="Autotransporter"/>
    <property type="match status" value="1"/>
</dbReference>
<name>A0A5E4XBX6_9BURK</name>
<dbReference type="Gene3D" id="2.40.128.130">
    <property type="entry name" value="Autotransporter beta-domain"/>
    <property type="match status" value="1"/>
</dbReference>
<sequence length="1112" mass="116435">MQRQNSKVGVLRQTKIYVAVATMAAAASFPTIVEADERKKARVATQQGSSQKISDWKSQLKDLETQRNENNEAYLNATSWIHDAASLKKILNIEVEEERNTALNEVATAISNALGNAGNGGGGDEPTHIQRASVTDLRNVKTHMDKVLNAEAGEKNERIQEFRDFLSNTERSGRATSEADQASNAHREISQQIAEVRKSLKDAGEPQDKPVNRYELRAGEDNTVKWENATLNGLPYSDGVSSRSVDEKTTLEITHRSGRSSNPITGANDAKRDVGTLNVLETADHVMKIENGQLNIHKGIEGAGRLGILVGRDGNLTFEKNGDGIKAANVEIFTDPKANAIGDGGFIEFQDGTSAGSAFLEINYRGELTFDIGSNAGDSKITIKDGGIATFVGANAKSSIIGNSGRLEFDGAHGGMATVDNMRNGTVKFFDTDLERMTLKNTGTAYLQGTTTASEAVVSMLGGTLDVTGVGKSTSANTFSATDTGTEKAVTIGSLSGVGNVIAGTTALTLGSLNRDDVFNGRIMKTAPAGPQESGLDKALRERLESLNRGLTTSVTKVGTGNLTFTNDQSQVNAINVQSGKLTAQHENALGSGSVSIAAAGAVAIQAPSVSGVKAIENAGEIDLGTNRLSVESYTSSAGAKIKSRVAKVGDGFAGGTIYVEKDSDFSNTALAVAVDDGIKLSDVENTFEVVTAAEGAKVTPGTTTFGSVSVPGRDQTNESTKITSRNAVNFLAANGRYTANKRAVLASVDGVSVGDLTSGKIGGKVLSEMALQTADTAEQRRSAHLLSGESLVNNAVAAQAATTSFQRGMQTRMIAGGAMFDDKTANGAMVADNGVAGWASFNGGKTSQRGDGMSFDVKGLDGAIGVDKRLNQNTLVGGSIGFGNQESKAKGLPGESKVNSVSVGLYGSHLTGANWFVNGAVSYTNHSVKTDRTVSARFAATRLAGKTSGRTFGMFGEVGKRFDVSGVNIDPSVGVRVASTRLNAFNETNSYSEGNDGLKVGSQSQTSTRGVVGVRLWSEVVSIAGGKVAPSLRLSYEREFGKTQSSLTNAIYGAPRSFTVKGPKLGKDIFTADLGVDMQIKKQLEVRAGGNVSVRKGESALGGGISAKYRF</sequence>
<feature type="domain" description="Autotransporter" evidence="1">
    <location>
        <begin position="831"/>
        <end position="1112"/>
    </location>
</feature>
<dbReference type="GO" id="GO:0006508">
    <property type="term" value="P:proteolysis"/>
    <property type="evidence" value="ECO:0007669"/>
    <property type="project" value="UniProtKB-KW"/>
</dbReference>
<accession>A0A5E4XBX6</accession>
<keyword evidence="2" id="KW-0378">Hydrolase</keyword>
<dbReference type="GO" id="GO:0008233">
    <property type="term" value="F:peptidase activity"/>
    <property type="evidence" value="ECO:0007669"/>
    <property type="project" value="UniProtKB-KW"/>
</dbReference>